<evidence type="ECO:0000313" key="2">
    <source>
        <dbReference type="EMBL" id="KAH3775343.1"/>
    </source>
</evidence>
<reference evidence="2" key="1">
    <citation type="journal article" date="2019" name="bioRxiv">
        <title>The Genome of the Zebra Mussel, Dreissena polymorpha: A Resource for Invasive Species Research.</title>
        <authorList>
            <person name="McCartney M.A."/>
            <person name="Auch B."/>
            <person name="Kono T."/>
            <person name="Mallez S."/>
            <person name="Zhang Y."/>
            <person name="Obille A."/>
            <person name="Becker A."/>
            <person name="Abrahante J.E."/>
            <person name="Garbe J."/>
            <person name="Badalamenti J.P."/>
            <person name="Herman A."/>
            <person name="Mangelson H."/>
            <person name="Liachko I."/>
            <person name="Sullivan S."/>
            <person name="Sone E.D."/>
            <person name="Koren S."/>
            <person name="Silverstein K.A.T."/>
            <person name="Beckman K.B."/>
            <person name="Gohl D.M."/>
        </authorList>
    </citation>
    <scope>NUCLEOTIDE SEQUENCE</scope>
    <source>
        <strain evidence="2">Duluth1</strain>
        <tissue evidence="2">Whole animal</tissue>
    </source>
</reference>
<name>A0A9D4E8Y8_DREPO</name>
<proteinExistence type="predicted"/>
<evidence type="ECO:0000313" key="3">
    <source>
        <dbReference type="Proteomes" id="UP000828390"/>
    </source>
</evidence>
<feature type="transmembrane region" description="Helical" evidence="1">
    <location>
        <begin position="7"/>
        <end position="24"/>
    </location>
</feature>
<keyword evidence="3" id="KW-1185">Reference proteome</keyword>
<reference evidence="2" key="2">
    <citation type="submission" date="2020-11" db="EMBL/GenBank/DDBJ databases">
        <authorList>
            <person name="McCartney M.A."/>
            <person name="Auch B."/>
            <person name="Kono T."/>
            <person name="Mallez S."/>
            <person name="Becker A."/>
            <person name="Gohl D.M."/>
            <person name="Silverstein K.A.T."/>
            <person name="Koren S."/>
            <person name="Bechman K.B."/>
            <person name="Herman A."/>
            <person name="Abrahante J.E."/>
            <person name="Garbe J."/>
        </authorList>
    </citation>
    <scope>NUCLEOTIDE SEQUENCE</scope>
    <source>
        <strain evidence="2">Duluth1</strain>
        <tissue evidence="2">Whole animal</tissue>
    </source>
</reference>
<sequence>MELRACVLLPYACAPVTVGMYPWYCTHAPCYCRHVALELRACALLLYACVPVTACMPIVTVRMYPVTELM</sequence>
<dbReference type="AlphaFoldDB" id="A0A9D4E8Y8"/>
<accession>A0A9D4E8Y8</accession>
<dbReference type="Proteomes" id="UP000828390">
    <property type="component" value="Unassembled WGS sequence"/>
</dbReference>
<keyword evidence="1" id="KW-1133">Transmembrane helix</keyword>
<keyword evidence="1" id="KW-0812">Transmembrane</keyword>
<protein>
    <submittedName>
        <fullName evidence="2">Uncharacterized protein</fullName>
    </submittedName>
</protein>
<feature type="transmembrane region" description="Helical" evidence="1">
    <location>
        <begin position="44"/>
        <end position="64"/>
    </location>
</feature>
<keyword evidence="1" id="KW-0472">Membrane</keyword>
<organism evidence="2 3">
    <name type="scientific">Dreissena polymorpha</name>
    <name type="common">Zebra mussel</name>
    <name type="synonym">Mytilus polymorpha</name>
    <dbReference type="NCBI Taxonomy" id="45954"/>
    <lineage>
        <taxon>Eukaryota</taxon>
        <taxon>Metazoa</taxon>
        <taxon>Spiralia</taxon>
        <taxon>Lophotrochozoa</taxon>
        <taxon>Mollusca</taxon>
        <taxon>Bivalvia</taxon>
        <taxon>Autobranchia</taxon>
        <taxon>Heteroconchia</taxon>
        <taxon>Euheterodonta</taxon>
        <taxon>Imparidentia</taxon>
        <taxon>Neoheterodontei</taxon>
        <taxon>Myida</taxon>
        <taxon>Dreissenoidea</taxon>
        <taxon>Dreissenidae</taxon>
        <taxon>Dreissena</taxon>
    </lineage>
</organism>
<evidence type="ECO:0000256" key="1">
    <source>
        <dbReference type="SAM" id="Phobius"/>
    </source>
</evidence>
<dbReference type="EMBL" id="JAIWYP010000009">
    <property type="protein sequence ID" value="KAH3775343.1"/>
    <property type="molecule type" value="Genomic_DNA"/>
</dbReference>
<gene>
    <name evidence="2" type="ORF">DPMN_176744</name>
</gene>
<comment type="caution">
    <text evidence="2">The sequence shown here is derived from an EMBL/GenBank/DDBJ whole genome shotgun (WGS) entry which is preliminary data.</text>
</comment>